<protein>
    <recommendedName>
        <fullName evidence="3">Helix-turn-helix domain-containing protein</fullName>
    </recommendedName>
</protein>
<evidence type="ECO:0008006" key="3">
    <source>
        <dbReference type="Google" id="ProtNLM"/>
    </source>
</evidence>
<name>A0A5S5BAE6_STUST</name>
<dbReference type="Proteomes" id="UP000324282">
    <property type="component" value="Unassembled WGS sequence"/>
</dbReference>
<gene>
    <name evidence="1" type="ORF">A9A72_123808</name>
</gene>
<evidence type="ECO:0000313" key="1">
    <source>
        <dbReference type="EMBL" id="TYP64025.1"/>
    </source>
</evidence>
<proteinExistence type="predicted"/>
<comment type="caution">
    <text evidence="1">The sequence shown here is derived from an EMBL/GenBank/DDBJ whole genome shotgun (WGS) entry which is preliminary data.</text>
</comment>
<reference evidence="1 2" key="1">
    <citation type="submission" date="2019-07" db="EMBL/GenBank/DDBJ databases">
        <title>Deep subsurface shale carbon reservoir microbial communities from Ohio and West Virginia, USA.</title>
        <authorList>
            <person name="Wrighton K."/>
        </authorList>
    </citation>
    <scope>NUCLEOTIDE SEQUENCE [LARGE SCALE GENOMIC DNA]</scope>
    <source>
        <strain evidence="1 2">NP_8Ht</strain>
    </source>
</reference>
<dbReference type="AlphaFoldDB" id="A0A5S5BAE6"/>
<sequence length="85" mass="9356">MASPTKEFTFAELEEIHALPDDALIDLQAAAAVLNITYATITWYRCKAPELLPSSIQLGRSKRGARYRMGDLRAFIAARRCGGGQ</sequence>
<organism evidence="1 2">
    <name type="scientific">Stutzerimonas stutzeri</name>
    <name type="common">Pseudomonas stutzeri</name>
    <dbReference type="NCBI Taxonomy" id="316"/>
    <lineage>
        <taxon>Bacteria</taxon>
        <taxon>Pseudomonadati</taxon>
        <taxon>Pseudomonadota</taxon>
        <taxon>Gammaproteobacteria</taxon>
        <taxon>Pseudomonadales</taxon>
        <taxon>Pseudomonadaceae</taxon>
        <taxon>Stutzerimonas</taxon>
    </lineage>
</organism>
<evidence type="ECO:0000313" key="2">
    <source>
        <dbReference type="Proteomes" id="UP000324282"/>
    </source>
</evidence>
<dbReference type="EMBL" id="VNHQ01000013">
    <property type="protein sequence ID" value="TYP64025.1"/>
    <property type="molecule type" value="Genomic_DNA"/>
</dbReference>
<dbReference type="RefSeq" id="WP_187433538.1">
    <property type="nucleotide sequence ID" value="NZ_VNHQ01000013.1"/>
</dbReference>
<accession>A0A5S5BAE6</accession>